<evidence type="ECO:0000313" key="4">
    <source>
        <dbReference type="EMBL" id="SUP35402.1"/>
    </source>
</evidence>
<feature type="domain" description="Histidine kinase" evidence="3">
    <location>
        <begin position="47"/>
        <end position="139"/>
    </location>
</feature>
<evidence type="ECO:0000259" key="3">
    <source>
        <dbReference type="PROSITE" id="PS50109"/>
    </source>
</evidence>
<dbReference type="PANTHER" id="PTHR35526:SF3">
    <property type="entry name" value="ANTI-SIGMA-F FACTOR RSBW"/>
    <property type="match status" value="1"/>
</dbReference>
<dbReference type="Proteomes" id="UP000254150">
    <property type="component" value="Unassembled WGS sequence"/>
</dbReference>
<protein>
    <submittedName>
        <fullName evidence="4">Regulatory protein</fullName>
    </submittedName>
</protein>
<dbReference type="InterPro" id="IPR005467">
    <property type="entry name" value="His_kinase_dom"/>
</dbReference>
<keyword evidence="2" id="KW-0418">Kinase</keyword>
<name>A0A380NB92_STRGR</name>
<accession>A0A380NB92</accession>
<evidence type="ECO:0000256" key="2">
    <source>
        <dbReference type="ARBA" id="ARBA00022777"/>
    </source>
</evidence>
<reference evidence="4 5" key="1">
    <citation type="submission" date="2018-06" db="EMBL/GenBank/DDBJ databases">
        <authorList>
            <consortium name="Pathogen Informatics"/>
            <person name="Doyle S."/>
        </authorList>
    </citation>
    <scope>NUCLEOTIDE SEQUENCE [LARGE SCALE GENOMIC DNA]</scope>
    <source>
        <strain evidence="4 5">NCTC7807</strain>
    </source>
</reference>
<proteinExistence type="predicted"/>
<evidence type="ECO:0000256" key="1">
    <source>
        <dbReference type="ARBA" id="ARBA00022527"/>
    </source>
</evidence>
<dbReference type="PANTHER" id="PTHR35526">
    <property type="entry name" value="ANTI-SIGMA-F FACTOR RSBW-RELATED"/>
    <property type="match status" value="1"/>
</dbReference>
<dbReference type="Pfam" id="PF02518">
    <property type="entry name" value="HATPase_c"/>
    <property type="match status" value="1"/>
</dbReference>
<dbReference type="EMBL" id="UHID01000005">
    <property type="protein sequence ID" value="SUP35402.1"/>
    <property type="molecule type" value="Genomic_DNA"/>
</dbReference>
<dbReference type="SUPFAM" id="SSF55874">
    <property type="entry name" value="ATPase domain of HSP90 chaperone/DNA topoisomerase II/histidine kinase"/>
    <property type="match status" value="1"/>
</dbReference>
<keyword evidence="2" id="KW-0808">Transferase</keyword>
<gene>
    <name evidence="4" type="ORF">NCTC7807_01984</name>
</gene>
<dbReference type="PROSITE" id="PS50109">
    <property type="entry name" value="HIS_KIN"/>
    <property type="match status" value="1"/>
</dbReference>
<dbReference type="CDD" id="cd16936">
    <property type="entry name" value="HATPase_RsbW-like"/>
    <property type="match status" value="1"/>
</dbReference>
<keyword evidence="1" id="KW-0723">Serine/threonine-protein kinase</keyword>
<dbReference type="GO" id="GO:0004674">
    <property type="term" value="F:protein serine/threonine kinase activity"/>
    <property type="evidence" value="ECO:0007669"/>
    <property type="project" value="UniProtKB-KW"/>
</dbReference>
<dbReference type="AlphaFoldDB" id="A0A380NB92"/>
<dbReference type="GeneID" id="95071292"/>
<dbReference type="InterPro" id="IPR050267">
    <property type="entry name" value="Anti-sigma-factor_SerPK"/>
</dbReference>
<dbReference type="InterPro" id="IPR036890">
    <property type="entry name" value="HATPase_C_sf"/>
</dbReference>
<sequence>MADHHEATVTLPSDPASVSAARTHVLTVLTEWGLPVDSEVADAVRLIISELVTNAVQHTQGRSPTFTVGMALDQDERLRLGVTDSHPRLPRRLPAAVREDNGRGLAIVRWLTAEQGGRLTVVPTPEGGKTVRVDLPWPTAVG</sequence>
<dbReference type="Gene3D" id="3.30.565.10">
    <property type="entry name" value="Histidine kinase-like ATPase, C-terminal domain"/>
    <property type="match status" value="1"/>
</dbReference>
<organism evidence="4 5">
    <name type="scientific">Streptomyces griseus</name>
    <dbReference type="NCBI Taxonomy" id="1911"/>
    <lineage>
        <taxon>Bacteria</taxon>
        <taxon>Bacillati</taxon>
        <taxon>Actinomycetota</taxon>
        <taxon>Actinomycetes</taxon>
        <taxon>Kitasatosporales</taxon>
        <taxon>Streptomycetaceae</taxon>
        <taxon>Streptomyces</taxon>
    </lineage>
</organism>
<dbReference type="InterPro" id="IPR003594">
    <property type="entry name" value="HATPase_dom"/>
</dbReference>
<dbReference type="RefSeq" id="WP_100455587.1">
    <property type="nucleotide sequence ID" value="NZ_UHID01000005.1"/>
</dbReference>
<evidence type="ECO:0000313" key="5">
    <source>
        <dbReference type="Proteomes" id="UP000254150"/>
    </source>
</evidence>